<evidence type="ECO:0000256" key="2">
    <source>
        <dbReference type="ARBA" id="ARBA00023295"/>
    </source>
</evidence>
<dbReference type="Gene3D" id="2.60.40.1180">
    <property type="entry name" value="Golgi alpha-mannosidase II"/>
    <property type="match status" value="1"/>
</dbReference>
<organism evidence="4 5">
    <name type="scientific">Fodinibius salicampi</name>
    <dbReference type="NCBI Taxonomy" id="1920655"/>
    <lineage>
        <taxon>Bacteria</taxon>
        <taxon>Pseudomonadati</taxon>
        <taxon>Balneolota</taxon>
        <taxon>Balneolia</taxon>
        <taxon>Balneolales</taxon>
        <taxon>Balneolaceae</taxon>
        <taxon>Fodinibius</taxon>
    </lineage>
</organism>
<dbReference type="PANTHER" id="PTHR10357:SF210">
    <property type="entry name" value="MALTODEXTRIN GLUCOSIDASE"/>
    <property type="match status" value="1"/>
</dbReference>
<evidence type="ECO:0000313" key="5">
    <source>
        <dbReference type="Proteomes" id="UP001207337"/>
    </source>
</evidence>
<dbReference type="Gene3D" id="3.20.20.80">
    <property type="entry name" value="Glycosidases"/>
    <property type="match status" value="1"/>
</dbReference>
<evidence type="ECO:0000313" key="4">
    <source>
        <dbReference type="EMBL" id="MCW9712017.1"/>
    </source>
</evidence>
<accession>A0ABT3PVY1</accession>
<dbReference type="EMBL" id="JAJNDC010000001">
    <property type="protein sequence ID" value="MCW9712017.1"/>
    <property type="molecule type" value="Genomic_DNA"/>
</dbReference>
<proteinExistence type="predicted"/>
<protein>
    <submittedName>
        <fullName evidence="4">Glycoside hydrolase family 13 protein</fullName>
    </submittedName>
</protein>
<reference evidence="4 5" key="1">
    <citation type="submission" date="2021-11" db="EMBL/GenBank/DDBJ databases">
        <title>Aliifidinibius sp. nov., a new bacterium isolated from saline soil.</title>
        <authorList>
            <person name="Galisteo C."/>
            <person name="De La Haba R."/>
            <person name="Sanchez-Porro C."/>
            <person name="Ventosa A."/>
        </authorList>
    </citation>
    <scope>NUCLEOTIDE SEQUENCE [LARGE SCALE GENOMIC DNA]</scope>
    <source>
        <strain evidence="4 5">KACC 190600</strain>
    </source>
</reference>
<gene>
    <name evidence="4" type="ORF">LQ318_03785</name>
</gene>
<dbReference type="InterPro" id="IPR006047">
    <property type="entry name" value="GH13_cat_dom"/>
</dbReference>
<comment type="caution">
    <text evidence="4">The sequence shown here is derived from an EMBL/GenBank/DDBJ whole genome shotgun (WGS) entry which is preliminary data.</text>
</comment>
<evidence type="ECO:0000256" key="1">
    <source>
        <dbReference type="ARBA" id="ARBA00022801"/>
    </source>
</evidence>
<name>A0ABT3PVY1_9BACT</name>
<dbReference type="CDD" id="cd11338">
    <property type="entry name" value="AmyAc_CMD"/>
    <property type="match status" value="1"/>
</dbReference>
<keyword evidence="5" id="KW-1185">Reference proteome</keyword>
<keyword evidence="2" id="KW-0326">Glycosidase</keyword>
<dbReference type="SMART" id="SM00642">
    <property type="entry name" value="Aamy"/>
    <property type="match status" value="1"/>
</dbReference>
<dbReference type="InterPro" id="IPR013780">
    <property type="entry name" value="Glyco_hydro_b"/>
</dbReference>
<evidence type="ECO:0000259" key="3">
    <source>
        <dbReference type="SMART" id="SM00642"/>
    </source>
</evidence>
<dbReference type="SUPFAM" id="SSF51445">
    <property type="entry name" value="(Trans)glycosidases"/>
    <property type="match status" value="1"/>
</dbReference>
<dbReference type="PANTHER" id="PTHR10357">
    <property type="entry name" value="ALPHA-AMYLASE FAMILY MEMBER"/>
    <property type="match status" value="1"/>
</dbReference>
<dbReference type="Pfam" id="PF00128">
    <property type="entry name" value="Alpha-amylase"/>
    <property type="match status" value="2"/>
</dbReference>
<keyword evidence="1 4" id="KW-0378">Hydrolase</keyword>
<dbReference type="InterPro" id="IPR017853">
    <property type="entry name" value="GH"/>
</dbReference>
<dbReference type="RefSeq" id="WP_265787662.1">
    <property type="nucleotide sequence ID" value="NZ_BAABRS010000001.1"/>
</dbReference>
<dbReference type="SUPFAM" id="SSF51011">
    <property type="entry name" value="Glycosyl hydrolase domain"/>
    <property type="match status" value="1"/>
</dbReference>
<dbReference type="GO" id="GO:0016787">
    <property type="term" value="F:hydrolase activity"/>
    <property type="evidence" value="ECO:0007669"/>
    <property type="project" value="UniProtKB-KW"/>
</dbReference>
<sequence>MTKVDTDNTEDITSDKNDVYHAPEWTKHVIWYQIFPERFRNGDPDNDPHREYVYGPEGWSVTSWTADWYAQTDWEKSLGDKFTDSIYHRRYGGDLQGIIDKLDYLQSLGIGGIYLNPIFDAVSLHKYDTSYYHHVDRFFGPDPKGDEEIMEQENPMDPSTWQWTSADRLFLKLIEEVHNRGMYIIIDGVFNHTGTEFWAFRDLVKHQEQSPFKDWYEVKSFRDEDSNIPFDYDGWWGHWSLPEFKEKDGTLIKPVREHIYAITRRWMDPDGDGDPSDGIDGWRLDVPEEIGKDFWREWNALVRDINPEAYTVGEIWTTKSKEWVSEDLFTAAMNYPFAKIVQSYMIDEDLTASEFLHELKKVRQKLPSEATMVMQNLMDSHDTPRLASMIVNPGREYNENGRPEHGFDVRKPTTEERRLQKLIALFQYTYIGAPMIFYGTEAGMWGAGDPDDRKPMVWPEFDYEPEKKHPLNKERTPDDNNFDNDLFSWYQRLGEIRNEHLAFQTGDFQPLNTDDNRNILAFARFLNLEKFGIVVINKSEEPQSIRIEIAPFELNETAVLKNCLTGRRVDLDKNEIELKLPPVSGAILMPEKQ</sequence>
<feature type="domain" description="Glycosyl hydrolase family 13 catalytic" evidence="3">
    <location>
        <begin position="33"/>
        <end position="497"/>
    </location>
</feature>
<dbReference type="Proteomes" id="UP001207337">
    <property type="component" value="Unassembled WGS sequence"/>
</dbReference>